<evidence type="ECO:0000259" key="3">
    <source>
        <dbReference type="PROSITE" id="PS50102"/>
    </source>
</evidence>
<feature type="region of interest" description="Disordered" evidence="2">
    <location>
        <begin position="102"/>
        <end position="125"/>
    </location>
</feature>
<comment type="caution">
    <text evidence="4">The sequence shown here is derived from an EMBL/GenBank/DDBJ whole genome shotgun (WGS) entry which is preliminary data.</text>
</comment>
<dbReference type="InterPro" id="IPR012677">
    <property type="entry name" value="Nucleotide-bd_a/b_plait_sf"/>
</dbReference>
<evidence type="ECO:0000256" key="2">
    <source>
        <dbReference type="SAM" id="MobiDB-lite"/>
    </source>
</evidence>
<dbReference type="EMBL" id="JAJSPL020000004">
    <property type="protein sequence ID" value="KAK7747352.1"/>
    <property type="molecule type" value="Genomic_DNA"/>
</dbReference>
<dbReference type="Gene3D" id="3.30.70.330">
    <property type="match status" value="1"/>
</dbReference>
<keyword evidence="5" id="KW-1185">Reference proteome</keyword>
<dbReference type="InterPro" id="IPR000504">
    <property type="entry name" value="RRM_dom"/>
</dbReference>
<dbReference type="SMART" id="SM00360">
    <property type="entry name" value="RRM"/>
    <property type="match status" value="1"/>
</dbReference>
<dbReference type="GO" id="GO:0003723">
    <property type="term" value="F:RNA binding"/>
    <property type="evidence" value="ECO:0007669"/>
    <property type="project" value="UniProtKB-UniRule"/>
</dbReference>
<name>A0AAN9UGL6_9PEZI</name>
<evidence type="ECO:0000313" key="5">
    <source>
        <dbReference type="Proteomes" id="UP001320245"/>
    </source>
</evidence>
<feature type="compositionally biased region" description="Basic and acidic residues" evidence="2">
    <location>
        <begin position="1"/>
        <end position="18"/>
    </location>
</feature>
<dbReference type="Pfam" id="PF00076">
    <property type="entry name" value="RRM_1"/>
    <property type="match status" value="1"/>
</dbReference>
<proteinExistence type="predicted"/>
<evidence type="ECO:0000256" key="1">
    <source>
        <dbReference type="PROSITE-ProRule" id="PRU00176"/>
    </source>
</evidence>
<dbReference type="Proteomes" id="UP001320245">
    <property type="component" value="Unassembled WGS sequence"/>
</dbReference>
<accession>A0AAN9UGL6</accession>
<reference evidence="4 5" key="1">
    <citation type="journal article" date="2023" name="PLoS ONE">
        <title>Cytospora paraplurivora sp. nov. isolated from orchards with fruit tree decline syndrome in Ontario, Canada.</title>
        <authorList>
            <person name="Ilyukhin E."/>
            <person name="Nguyen H.D.T."/>
            <person name="Castle A.J."/>
            <person name="Ellouze W."/>
        </authorList>
    </citation>
    <scope>NUCLEOTIDE SEQUENCE [LARGE SCALE GENOMIC DNA]</scope>
    <source>
        <strain evidence="4 5">FDS-564</strain>
    </source>
</reference>
<dbReference type="AlphaFoldDB" id="A0AAN9UGL6"/>
<dbReference type="CDD" id="cd00590">
    <property type="entry name" value="RRM_SF"/>
    <property type="match status" value="1"/>
</dbReference>
<dbReference type="SUPFAM" id="SSF54928">
    <property type="entry name" value="RNA-binding domain, RBD"/>
    <property type="match status" value="1"/>
</dbReference>
<evidence type="ECO:0000313" key="4">
    <source>
        <dbReference type="EMBL" id="KAK7747352.1"/>
    </source>
</evidence>
<gene>
    <name evidence="4" type="ORF">SLS53_001605</name>
</gene>
<organism evidence="4 5">
    <name type="scientific">Cytospora paraplurivora</name>
    <dbReference type="NCBI Taxonomy" id="2898453"/>
    <lineage>
        <taxon>Eukaryota</taxon>
        <taxon>Fungi</taxon>
        <taxon>Dikarya</taxon>
        <taxon>Ascomycota</taxon>
        <taxon>Pezizomycotina</taxon>
        <taxon>Sordariomycetes</taxon>
        <taxon>Sordariomycetidae</taxon>
        <taxon>Diaporthales</taxon>
        <taxon>Cytosporaceae</taxon>
        <taxon>Cytospora</taxon>
    </lineage>
</organism>
<sequence length="180" mass="20048">MRDRAQGFDIERRSRPDTADSADTVAQGRRIYLGNLLYRVKPKELEETLDASGFEGRVEGIHISVEAVTGRNPRYCFIDFEAREDAERALGALRGVRWGDWKGSRARSPGRQPDDDEQPGQGPYGALHHIDEVKRAGTPARVYVGGLGKMINQEENDKEIRGYLEGFPVFVLSPSTSKSG</sequence>
<protein>
    <recommendedName>
        <fullName evidence="3">RRM domain-containing protein</fullName>
    </recommendedName>
</protein>
<feature type="domain" description="RRM" evidence="3">
    <location>
        <begin position="29"/>
        <end position="113"/>
    </location>
</feature>
<feature type="region of interest" description="Disordered" evidence="2">
    <location>
        <begin position="1"/>
        <end position="23"/>
    </location>
</feature>
<dbReference type="PROSITE" id="PS50102">
    <property type="entry name" value="RRM"/>
    <property type="match status" value="1"/>
</dbReference>
<keyword evidence="1" id="KW-0694">RNA-binding</keyword>
<dbReference type="InterPro" id="IPR035979">
    <property type="entry name" value="RBD_domain_sf"/>
</dbReference>